<protein>
    <submittedName>
        <fullName evidence="2">Putative secreted protein</fullName>
    </submittedName>
</protein>
<reference evidence="2" key="1">
    <citation type="submission" date="2019-12" db="EMBL/GenBank/DDBJ databases">
        <title>An insight into the sialome of adult female Ixodes ricinus ticks feeding for 6 days.</title>
        <authorList>
            <person name="Perner J."/>
            <person name="Ribeiro J.M.C."/>
        </authorList>
    </citation>
    <scope>NUCLEOTIDE SEQUENCE</scope>
    <source>
        <strain evidence="2">Semi-engorged</strain>
        <tissue evidence="2">Salivary glands</tissue>
    </source>
</reference>
<accession>A0A6B0U5F8</accession>
<keyword evidence="1" id="KW-0732">Signal</keyword>
<evidence type="ECO:0000313" key="2">
    <source>
        <dbReference type="EMBL" id="MXU84014.1"/>
    </source>
</evidence>
<feature type="chain" id="PRO_5025398212" evidence="1">
    <location>
        <begin position="22"/>
        <end position="78"/>
    </location>
</feature>
<proteinExistence type="predicted"/>
<name>A0A6B0U5F8_IXORI</name>
<evidence type="ECO:0000256" key="1">
    <source>
        <dbReference type="SAM" id="SignalP"/>
    </source>
</evidence>
<sequence>MDLIRSVSLMSLLVLLRSVCTMSVCDQCAVQSLRSLMCLAISELCAFIFTFLLRSTNLSFTHLAVCRTYLKPHSCGIS</sequence>
<dbReference type="EMBL" id="GIFC01001931">
    <property type="protein sequence ID" value="MXU84014.1"/>
    <property type="molecule type" value="Transcribed_RNA"/>
</dbReference>
<organism evidence="2">
    <name type="scientific">Ixodes ricinus</name>
    <name type="common">Common tick</name>
    <name type="synonym">Acarus ricinus</name>
    <dbReference type="NCBI Taxonomy" id="34613"/>
    <lineage>
        <taxon>Eukaryota</taxon>
        <taxon>Metazoa</taxon>
        <taxon>Ecdysozoa</taxon>
        <taxon>Arthropoda</taxon>
        <taxon>Chelicerata</taxon>
        <taxon>Arachnida</taxon>
        <taxon>Acari</taxon>
        <taxon>Parasitiformes</taxon>
        <taxon>Ixodida</taxon>
        <taxon>Ixodoidea</taxon>
        <taxon>Ixodidae</taxon>
        <taxon>Ixodinae</taxon>
        <taxon>Ixodes</taxon>
    </lineage>
</organism>
<dbReference type="AlphaFoldDB" id="A0A6B0U5F8"/>
<feature type="signal peptide" evidence="1">
    <location>
        <begin position="1"/>
        <end position="21"/>
    </location>
</feature>